<dbReference type="AlphaFoldDB" id="A0A6J6E4N2"/>
<evidence type="ECO:0000256" key="1">
    <source>
        <dbReference type="ARBA" id="ARBA00022679"/>
    </source>
</evidence>
<dbReference type="GO" id="GO:0016780">
    <property type="term" value="F:phosphotransferase activity, for other substituted phosphate groups"/>
    <property type="evidence" value="ECO:0007669"/>
    <property type="project" value="InterPro"/>
</dbReference>
<proteinExistence type="predicted"/>
<dbReference type="PROSITE" id="PS00379">
    <property type="entry name" value="CDP_ALCOHOL_P_TRANSF"/>
    <property type="match status" value="1"/>
</dbReference>
<feature type="transmembrane region" description="Helical" evidence="2">
    <location>
        <begin position="114"/>
        <end position="132"/>
    </location>
</feature>
<keyword evidence="2" id="KW-0472">Membrane</keyword>
<evidence type="ECO:0000256" key="2">
    <source>
        <dbReference type="SAM" id="Phobius"/>
    </source>
</evidence>
<feature type="transmembrane region" description="Helical" evidence="2">
    <location>
        <begin position="177"/>
        <end position="194"/>
    </location>
</feature>
<keyword evidence="1" id="KW-0808">Transferase</keyword>
<protein>
    <submittedName>
        <fullName evidence="3">Unannotated protein</fullName>
    </submittedName>
</protein>
<dbReference type="InterPro" id="IPR000462">
    <property type="entry name" value="CDP-OH_P_trans"/>
</dbReference>
<keyword evidence="2" id="KW-0812">Transmembrane</keyword>
<feature type="transmembrane region" description="Helical" evidence="2">
    <location>
        <begin position="55"/>
        <end position="78"/>
    </location>
</feature>
<dbReference type="InterPro" id="IPR048254">
    <property type="entry name" value="CDP_ALCOHOL_P_TRANSF_CS"/>
</dbReference>
<dbReference type="InterPro" id="IPR043130">
    <property type="entry name" value="CDP-OH_PTrfase_TM_dom"/>
</dbReference>
<dbReference type="Pfam" id="PF01066">
    <property type="entry name" value="CDP-OH_P_transf"/>
    <property type="match status" value="1"/>
</dbReference>
<dbReference type="Gene3D" id="1.20.120.1760">
    <property type="match status" value="1"/>
</dbReference>
<accession>A0A6J6E4N2</accession>
<sequence>MLGNSKARNFGQIIATPFAKAFIKLGFSPDLVTLIGTVGVVIVSIIFFAQGDFLWGSILFATFVGLDAVDGTVARILNRNSKWGAFFDSVLDRIADGVVLASLAFYFAQENAQIYFVLSLISLIASEIVSYTKARAEGLGLNCDTGIAERPERVIIVFFGTFFAGLGYIQILEFSLWFLAVVSVITVIQRMKFVQNQAKRL</sequence>
<gene>
    <name evidence="3" type="ORF">UFOPK1740_00217</name>
</gene>
<dbReference type="GO" id="GO:0008654">
    <property type="term" value="P:phospholipid biosynthetic process"/>
    <property type="evidence" value="ECO:0007669"/>
    <property type="project" value="InterPro"/>
</dbReference>
<reference evidence="3" key="1">
    <citation type="submission" date="2020-05" db="EMBL/GenBank/DDBJ databases">
        <authorList>
            <person name="Chiriac C."/>
            <person name="Salcher M."/>
            <person name="Ghai R."/>
            <person name="Kavagutti S V."/>
        </authorList>
    </citation>
    <scope>NUCLEOTIDE SEQUENCE</scope>
</reference>
<dbReference type="NCBIfam" id="NF045883">
    <property type="entry name" value="PIPSynth"/>
    <property type="match status" value="1"/>
</dbReference>
<feature type="transmembrane region" description="Helical" evidence="2">
    <location>
        <begin position="31"/>
        <end position="49"/>
    </location>
</feature>
<dbReference type="GO" id="GO:0016020">
    <property type="term" value="C:membrane"/>
    <property type="evidence" value="ECO:0007669"/>
    <property type="project" value="InterPro"/>
</dbReference>
<feature type="transmembrane region" description="Helical" evidence="2">
    <location>
        <begin position="90"/>
        <end position="108"/>
    </location>
</feature>
<name>A0A6J6E4N2_9ZZZZ</name>
<dbReference type="EMBL" id="CAEZTU010000005">
    <property type="protein sequence ID" value="CAB4570766.1"/>
    <property type="molecule type" value="Genomic_DNA"/>
</dbReference>
<keyword evidence="2" id="KW-1133">Transmembrane helix</keyword>
<evidence type="ECO:0000313" key="3">
    <source>
        <dbReference type="EMBL" id="CAB4570766.1"/>
    </source>
</evidence>
<organism evidence="3">
    <name type="scientific">freshwater metagenome</name>
    <dbReference type="NCBI Taxonomy" id="449393"/>
    <lineage>
        <taxon>unclassified sequences</taxon>
        <taxon>metagenomes</taxon>
        <taxon>ecological metagenomes</taxon>
    </lineage>
</organism>